<protein>
    <recommendedName>
        <fullName evidence="2">Histidine kinase/HSP90-like ATPase domain-containing protein</fullName>
    </recommendedName>
</protein>
<evidence type="ECO:0000259" key="2">
    <source>
        <dbReference type="SMART" id="SM00387"/>
    </source>
</evidence>
<dbReference type="OrthoDB" id="4225986at2"/>
<dbReference type="GO" id="GO:0004674">
    <property type="term" value="F:protein serine/threonine kinase activity"/>
    <property type="evidence" value="ECO:0007669"/>
    <property type="project" value="UniProtKB-KW"/>
</dbReference>
<sequence>MPSRRRRPRRSWRTHCAWPTITAWPPTPETAGEPDIVTGVSEASVMARHPSGRPAAGVLKHVWTVPLVPGSVRAARERSERSLVLFGLESSCTLFGAVLLVVSELVANAVRHAQDSPDAEVTLHMAEHLLVVSVEDLDPRPITPADAGRTSGQGLRTVADLARTFGGDIRIQPPSGGHGKTVVVRFILPEGTP</sequence>
<evidence type="ECO:0000313" key="4">
    <source>
        <dbReference type="Proteomes" id="UP000324101"/>
    </source>
</evidence>
<evidence type="ECO:0000313" key="3">
    <source>
        <dbReference type="EMBL" id="QES53418.1"/>
    </source>
</evidence>
<gene>
    <name evidence="3" type="ORF">DEJ51_03425</name>
</gene>
<feature type="domain" description="Histidine kinase/HSP90-like ATPase" evidence="2">
    <location>
        <begin position="93"/>
        <end position="192"/>
    </location>
</feature>
<keyword evidence="1" id="KW-0808">Transferase</keyword>
<proteinExistence type="predicted"/>
<dbReference type="AlphaFoldDB" id="A0A5P2DGX9"/>
<dbReference type="InterPro" id="IPR036890">
    <property type="entry name" value="HATPase_C_sf"/>
</dbReference>
<dbReference type="SUPFAM" id="SSF55874">
    <property type="entry name" value="ATPase domain of HSP90 chaperone/DNA topoisomerase II/histidine kinase"/>
    <property type="match status" value="1"/>
</dbReference>
<dbReference type="PANTHER" id="PTHR35526:SF3">
    <property type="entry name" value="ANTI-SIGMA-F FACTOR RSBW"/>
    <property type="match status" value="1"/>
</dbReference>
<dbReference type="InterPro" id="IPR050267">
    <property type="entry name" value="Anti-sigma-factor_SerPK"/>
</dbReference>
<name>A0A5P2DGX9_STRVZ</name>
<dbReference type="EMBL" id="CP029189">
    <property type="protein sequence ID" value="QES53418.1"/>
    <property type="molecule type" value="Genomic_DNA"/>
</dbReference>
<dbReference type="SMART" id="SM00387">
    <property type="entry name" value="HATPase_c"/>
    <property type="match status" value="1"/>
</dbReference>
<reference evidence="3 4" key="1">
    <citation type="submission" date="2018-05" db="EMBL/GenBank/DDBJ databases">
        <title>Streptomyces venezuelae.</title>
        <authorList>
            <person name="Kim W."/>
            <person name="Lee N."/>
            <person name="Cho B.-K."/>
        </authorList>
    </citation>
    <scope>NUCLEOTIDE SEQUENCE [LARGE SCALE GENOMIC DNA]</scope>
    <source>
        <strain evidence="3 4">ATCC 21018</strain>
    </source>
</reference>
<dbReference type="Proteomes" id="UP000324101">
    <property type="component" value="Chromosome"/>
</dbReference>
<dbReference type="CDD" id="cd16936">
    <property type="entry name" value="HATPase_RsbW-like"/>
    <property type="match status" value="1"/>
</dbReference>
<dbReference type="PANTHER" id="PTHR35526">
    <property type="entry name" value="ANTI-SIGMA-F FACTOR RSBW-RELATED"/>
    <property type="match status" value="1"/>
</dbReference>
<dbReference type="InterPro" id="IPR003594">
    <property type="entry name" value="HATPase_dom"/>
</dbReference>
<dbReference type="Gene3D" id="3.30.565.10">
    <property type="entry name" value="Histidine kinase-like ATPase, C-terminal domain"/>
    <property type="match status" value="1"/>
</dbReference>
<organism evidence="3 4">
    <name type="scientific">Streptomyces venezuelae</name>
    <dbReference type="NCBI Taxonomy" id="54571"/>
    <lineage>
        <taxon>Bacteria</taxon>
        <taxon>Bacillati</taxon>
        <taxon>Actinomycetota</taxon>
        <taxon>Actinomycetes</taxon>
        <taxon>Kitasatosporales</taxon>
        <taxon>Streptomycetaceae</taxon>
        <taxon>Streptomyces</taxon>
    </lineage>
</organism>
<keyword evidence="1" id="KW-0723">Serine/threonine-protein kinase</keyword>
<accession>A0A5P2DGX9</accession>
<keyword evidence="1" id="KW-0418">Kinase</keyword>
<dbReference type="Pfam" id="PF02518">
    <property type="entry name" value="HATPase_c"/>
    <property type="match status" value="1"/>
</dbReference>
<evidence type="ECO:0000256" key="1">
    <source>
        <dbReference type="ARBA" id="ARBA00022527"/>
    </source>
</evidence>